<dbReference type="RefSeq" id="WP_344254222.1">
    <property type="nucleotide sequence ID" value="NZ_BAAARE010000005.1"/>
</dbReference>
<name>A0ABN3L6J8_9MICO</name>
<reference evidence="4 5" key="1">
    <citation type="journal article" date="2019" name="Int. J. Syst. Evol. Microbiol.">
        <title>The Global Catalogue of Microorganisms (GCM) 10K type strain sequencing project: providing services to taxonomists for standard genome sequencing and annotation.</title>
        <authorList>
            <consortium name="The Broad Institute Genomics Platform"/>
            <consortium name="The Broad Institute Genome Sequencing Center for Infectious Disease"/>
            <person name="Wu L."/>
            <person name="Ma J."/>
        </authorList>
    </citation>
    <scope>NUCLEOTIDE SEQUENCE [LARGE SCALE GENOMIC DNA]</scope>
    <source>
        <strain evidence="4 5">JCM 16259</strain>
    </source>
</reference>
<gene>
    <name evidence="4" type="ORF">GCM10009858_15250</name>
</gene>
<dbReference type="InterPro" id="IPR021102">
    <property type="entry name" value="PNGase_A"/>
</dbReference>
<dbReference type="InterPro" id="IPR056948">
    <property type="entry name" value="PNGaseA_N"/>
</dbReference>
<dbReference type="PANTHER" id="PTHR31104">
    <property type="entry name" value="PEPTIDE-N4-(N-ACETYL-BETA-GLUCOSAMINYL)ASPARAGINE AMIDASE A PROTEIN"/>
    <property type="match status" value="1"/>
</dbReference>
<comment type="caution">
    <text evidence="4">The sequence shown here is derived from an EMBL/GenBank/DDBJ whole genome shotgun (WGS) entry which is preliminary data.</text>
</comment>
<dbReference type="Proteomes" id="UP001500730">
    <property type="component" value="Unassembled WGS sequence"/>
</dbReference>
<dbReference type="Pfam" id="PF12222">
    <property type="entry name" value="PNGaseA"/>
    <property type="match status" value="1"/>
</dbReference>
<evidence type="ECO:0000313" key="5">
    <source>
        <dbReference type="Proteomes" id="UP001500730"/>
    </source>
</evidence>
<feature type="chain" id="PRO_5045866758" description="Peptide N-acetyl-beta-D-glucosaminyl asparaginase amidase A N-terminal domain-containing protein" evidence="2">
    <location>
        <begin position="26"/>
        <end position="574"/>
    </location>
</feature>
<keyword evidence="2" id="KW-0732">Signal</keyword>
<feature type="signal peptide" evidence="2">
    <location>
        <begin position="1"/>
        <end position="25"/>
    </location>
</feature>
<feature type="domain" description="Peptide N-acetyl-beta-D-glucosaminyl asparaginase amidase A N-terminal" evidence="3">
    <location>
        <begin position="76"/>
        <end position="345"/>
    </location>
</feature>
<evidence type="ECO:0000256" key="1">
    <source>
        <dbReference type="SAM" id="MobiDB-lite"/>
    </source>
</evidence>
<evidence type="ECO:0000256" key="2">
    <source>
        <dbReference type="SAM" id="SignalP"/>
    </source>
</evidence>
<evidence type="ECO:0000259" key="3">
    <source>
        <dbReference type="Pfam" id="PF12222"/>
    </source>
</evidence>
<evidence type="ECO:0000313" key="4">
    <source>
        <dbReference type="EMBL" id="GAA2478747.1"/>
    </source>
</evidence>
<organism evidence="4 5">
    <name type="scientific">Terrabacter carboxydivorans</name>
    <dbReference type="NCBI Taxonomy" id="619730"/>
    <lineage>
        <taxon>Bacteria</taxon>
        <taxon>Bacillati</taxon>
        <taxon>Actinomycetota</taxon>
        <taxon>Actinomycetes</taxon>
        <taxon>Micrococcales</taxon>
        <taxon>Intrasporangiaceae</taxon>
        <taxon>Terrabacter</taxon>
    </lineage>
</organism>
<accession>A0ABN3L6J8</accession>
<keyword evidence="5" id="KW-1185">Reference proteome</keyword>
<sequence length="574" mass="60834">MRLRRMRPLLAASVGALLVVGGASASVGASAEVSAGGSGRASAVAVTSSATPPAEFGSDWDDPRTPEPPVAVPSTRHCTVRVVDAAFADFDVHSRDYTPPPGCAGPWSKVVMRLDGSVAGRQFDRIGHVDVGGVRMLTLSTPEPSVDGIRWHVEKDVTDLAPLLADPQQVQAYIGNVVDATYTGVIHVTVDLDFYTTGRGAPAAQTSDAVLPLAGTSRDGTDLVGSLTVPRNSTRLLADVFATGSGGGCEEFWDTSAPASTGYSCPDGLPYREVDVRIDGQLAGIAAPYPVVYTGGWSNPFLWYAIPSPKAFDIPPLGYDLTPFLARLDDGRPHDVRLSVVGLPPGQDGWTLAPRFRVWRDAGRGVVSGTTDTAYAPEPVVTSTVTGAGDRAGHVDLRATRELRVSGTLSTSRGPVTTTVTRTLGNTSTHSWTDDEADDTLRASWTDTQSVATSHGNGTPTVERTTHRWDKDGVLGFHPRADIAGGYDVTGDLAISWERASSTTRGGARLSSRTETSSFDGRAAWIYGVPRDQRHATADTSARSTLTERSPGRVVSWEHRLRAVNGTFVTDMAR</sequence>
<protein>
    <recommendedName>
        <fullName evidence="3">Peptide N-acetyl-beta-D-glucosaminyl asparaginase amidase A N-terminal domain-containing protein</fullName>
    </recommendedName>
</protein>
<dbReference type="EMBL" id="BAAARE010000005">
    <property type="protein sequence ID" value="GAA2478747.1"/>
    <property type="molecule type" value="Genomic_DNA"/>
</dbReference>
<proteinExistence type="predicted"/>
<feature type="region of interest" description="Disordered" evidence="1">
    <location>
        <begin position="44"/>
        <end position="72"/>
    </location>
</feature>